<dbReference type="Proteomes" id="UP000093343">
    <property type="component" value="Unassembled WGS sequence"/>
</dbReference>
<keyword evidence="2" id="KW-1185">Reference proteome</keyword>
<protein>
    <submittedName>
        <fullName evidence="1">Uncharacterized protein</fullName>
    </submittedName>
</protein>
<accession>A0ABX2XGS6</accession>
<gene>
    <name evidence="1" type="ORF">FLP_16320</name>
</gene>
<sequence length="66" mass="7907">MPKIPDKSTFYSFLSKINSAKEICLNSNKWTFIKTFNCIDHHLNTKRVDFIAISNYIIKKIWQFKH</sequence>
<reference evidence="2" key="1">
    <citation type="submission" date="2016-03" db="EMBL/GenBank/DDBJ databases">
        <title>Draft genome sequence of Paenibacillus glacialis DSM 22343.</title>
        <authorList>
            <person name="Shin S.-K."/>
            <person name="Yi H."/>
        </authorList>
    </citation>
    <scope>NUCLEOTIDE SEQUENCE [LARGE SCALE GENOMIC DNA]</scope>
    <source>
        <strain evidence="2">CCUG 60099</strain>
    </source>
</reference>
<evidence type="ECO:0000313" key="1">
    <source>
        <dbReference type="EMBL" id="OCB72079.1"/>
    </source>
</evidence>
<name>A0ABX2XGS6_9FLAO</name>
<organism evidence="1 2">
    <name type="scientific">Flavobacterium piscis</name>
    <dbReference type="NCBI Taxonomy" id="1114874"/>
    <lineage>
        <taxon>Bacteria</taxon>
        <taxon>Pseudomonadati</taxon>
        <taxon>Bacteroidota</taxon>
        <taxon>Flavobacteriia</taxon>
        <taxon>Flavobacteriales</taxon>
        <taxon>Flavobacteriaceae</taxon>
        <taxon>Flavobacterium</taxon>
    </lineage>
</organism>
<comment type="caution">
    <text evidence="1">The sequence shown here is derived from an EMBL/GenBank/DDBJ whole genome shotgun (WGS) entry which is preliminary data.</text>
</comment>
<proteinExistence type="predicted"/>
<dbReference type="EMBL" id="LVEN01000035">
    <property type="protein sequence ID" value="OCB72079.1"/>
    <property type="molecule type" value="Genomic_DNA"/>
</dbReference>
<evidence type="ECO:0000313" key="2">
    <source>
        <dbReference type="Proteomes" id="UP000093343"/>
    </source>
</evidence>